<dbReference type="GO" id="GO:0008422">
    <property type="term" value="F:beta-glucosidase activity"/>
    <property type="evidence" value="ECO:0007669"/>
    <property type="project" value="UniProtKB-EC"/>
</dbReference>
<feature type="compositionally biased region" description="Low complexity" evidence="2">
    <location>
        <begin position="285"/>
        <end position="294"/>
    </location>
</feature>
<feature type="compositionally biased region" description="Polar residues" evidence="2">
    <location>
        <begin position="309"/>
        <end position="320"/>
    </location>
</feature>
<dbReference type="GO" id="GO:0016301">
    <property type="term" value="F:kinase activity"/>
    <property type="evidence" value="ECO:0007669"/>
    <property type="project" value="UniProtKB-KW"/>
</dbReference>
<comment type="caution">
    <text evidence="4">The sequence shown here is derived from an EMBL/GenBank/DDBJ whole genome shotgun (WGS) entry which is preliminary data.</text>
</comment>
<evidence type="ECO:0000256" key="2">
    <source>
        <dbReference type="SAM" id="MobiDB-lite"/>
    </source>
</evidence>
<dbReference type="EMBL" id="JBBXMP010000010">
    <property type="protein sequence ID" value="KAL0069835.1"/>
    <property type="molecule type" value="Genomic_DNA"/>
</dbReference>
<keyword evidence="5" id="KW-1185">Reference proteome</keyword>
<dbReference type="Gene3D" id="1.10.472.10">
    <property type="entry name" value="Cyclin-like"/>
    <property type="match status" value="2"/>
</dbReference>
<dbReference type="SMART" id="SM00385">
    <property type="entry name" value="CYCLIN"/>
    <property type="match status" value="2"/>
</dbReference>
<feature type="domain" description="Cyclin-like" evidence="3">
    <location>
        <begin position="178"/>
        <end position="263"/>
    </location>
</feature>
<gene>
    <name evidence="4" type="primary">CTK2</name>
    <name evidence="4" type="ORF">AAF712_003105</name>
</gene>
<dbReference type="PANTHER" id="PTHR10026">
    <property type="entry name" value="CYCLIN"/>
    <property type="match status" value="1"/>
</dbReference>
<feature type="region of interest" description="Disordered" evidence="2">
    <location>
        <begin position="283"/>
        <end position="324"/>
    </location>
</feature>
<keyword evidence="4" id="KW-0326">Glycosidase</keyword>
<dbReference type="InterPro" id="IPR006671">
    <property type="entry name" value="Cyclin_N"/>
</dbReference>
<keyword evidence="4" id="KW-0418">Kinase</keyword>
<proteinExistence type="inferred from homology"/>
<feature type="domain" description="Cyclin-like" evidence="3">
    <location>
        <begin position="55"/>
        <end position="165"/>
    </location>
</feature>
<dbReference type="SUPFAM" id="SSF47954">
    <property type="entry name" value="Cyclin-like"/>
    <property type="match status" value="2"/>
</dbReference>
<keyword evidence="4" id="KW-0378">Hydrolase</keyword>
<dbReference type="InterPro" id="IPR036915">
    <property type="entry name" value="Cyclin-like_sf"/>
</dbReference>
<evidence type="ECO:0000259" key="3">
    <source>
        <dbReference type="SMART" id="SM00385"/>
    </source>
</evidence>
<evidence type="ECO:0000313" key="4">
    <source>
        <dbReference type="EMBL" id="KAL0069835.1"/>
    </source>
</evidence>
<dbReference type="InterPro" id="IPR013763">
    <property type="entry name" value="Cyclin-like_dom"/>
</dbReference>
<dbReference type="CDD" id="cd20546">
    <property type="entry name" value="CYCLIN_SpCG1C_ScCTK2-like_rpt2"/>
    <property type="match status" value="1"/>
</dbReference>
<organism evidence="4 5">
    <name type="scientific">Marasmius tenuissimus</name>
    <dbReference type="NCBI Taxonomy" id="585030"/>
    <lineage>
        <taxon>Eukaryota</taxon>
        <taxon>Fungi</taxon>
        <taxon>Dikarya</taxon>
        <taxon>Basidiomycota</taxon>
        <taxon>Agaricomycotina</taxon>
        <taxon>Agaricomycetes</taxon>
        <taxon>Agaricomycetidae</taxon>
        <taxon>Agaricales</taxon>
        <taxon>Marasmiineae</taxon>
        <taxon>Marasmiaceae</taxon>
        <taxon>Marasmius</taxon>
    </lineage>
</organism>
<protein>
    <submittedName>
        <fullName evidence="4">RNA polymerase II C-terminal domain kinase beta subunit</fullName>
        <ecNumber evidence="4">3.2.1.21</ecNumber>
    </submittedName>
</protein>
<name>A0ABR3A8K0_9AGAR</name>
<reference evidence="4 5" key="1">
    <citation type="submission" date="2024-05" db="EMBL/GenBank/DDBJ databases">
        <title>A draft genome resource for the thread blight pathogen Marasmius tenuissimus strain MS-2.</title>
        <authorList>
            <person name="Yulfo-Soto G.E."/>
            <person name="Baruah I.K."/>
            <person name="Amoako-Attah I."/>
            <person name="Bukari Y."/>
            <person name="Meinhardt L.W."/>
            <person name="Bailey B.A."/>
            <person name="Cohen S.P."/>
        </authorList>
    </citation>
    <scope>NUCLEOTIDE SEQUENCE [LARGE SCALE GENOMIC DNA]</scope>
    <source>
        <strain evidence="4 5">MS-2</strain>
    </source>
</reference>
<keyword evidence="1" id="KW-0195">Cyclin</keyword>
<evidence type="ECO:0000256" key="1">
    <source>
        <dbReference type="RuleBase" id="RU000383"/>
    </source>
</evidence>
<keyword evidence="4" id="KW-0808">Transferase</keyword>
<sequence length="382" mass="42642">MDPYSRAQSPSHLPAASSMYHRPYFTPSEVEILSEKQRGKMNATQEEKVRQSACAFLEAVGSRIGFPRKTVATAQSLYHRFHLFFPRKDFNYFDVALAALYVSAKMHDTLKKPRELLAVSYGVRYPELAAKSKHPAGDVDLDAMDPALVEHDRQRLLAVERLILETICFNFTSRMPFPYVIKIGKELGADKNLTKLAWRLAIDSHRTLVPIQYPPHTVALGGIYVASLLSSFEQEPASSEARSAHKIAAILGQHGPWEAKFQSHVEDLEAIAHTIVDLLTQGAQNPSANTSPRTPSSPSPHPSPRDRYLSSSSAGGSAQMVSPPFIPYKSDHLIRLKIAMREKDHEPLPRKSYQDTEAENVLGRNEGTVRFLFEPPGFQGRS</sequence>
<dbReference type="Pfam" id="PF00134">
    <property type="entry name" value="Cyclin_N"/>
    <property type="match status" value="1"/>
</dbReference>
<comment type="similarity">
    <text evidence="1">Belongs to the cyclin family.</text>
</comment>
<accession>A0ABR3A8K0</accession>
<evidence type="ECO:0000313" key="5">
    <source>
        <dbReference type="Proteomes" id="UP001437256"/>
    </source>
</evidence>
<dbReference type="EC" id="3.2.1.21" evidence="4"/>
<dbReference type="Proteomes" id="UP001437256">
    <property type="component" value="Unassembled WGS sequence"/>
</dbReference>
<dbReference type="InterPro" id="IPR043198">
    <property type="entry name" value="Cyclin/Ssn8"/>
</dbReference>